<feature type="binding site" evidence="7">
    <location>
        <begin position="188"/>
        <end position="189"/>
    </location>
    <ligand>
        <name>substrate</name>
    </ligand>
</feature>
<organism evidence="8 9">
    <name type="scientific">Marinobacter adhaerens</name>
    <dbReference type="NCBI Taxonomy" id="1033846"/>
    <lineage>
        <taxon>Bacteria</taxon>
        <taxon>Pseudomonadati</taxon>
        <taxon>Pseudomonadota</taxon>
        <taxon>Gammaproteobacteria</taxon>
        <taxon>Pseudomonadales</taxon>
        <taxon>Marinobacteraceae</taxon>
        <taxon>Marinobacter</taxon>
    </lineage>
</organism>
<dbReference type="AlphaFoldDB" id="A0A851HZ82"/>
<keyword evidence="6 7" id="KW-0961">Cell wall biogenesis/degradation</keyword>
<dbReference type="Gene3D" id="3.40.50.1860">
    <property type="match status" value="2"/>
</dbReference>
<evidence type="ECO:0000256" key="4">
    <source>
        <dbReference type="ARBA" id="ARBA00022984"/>
    </source>
</evidence>
<dbReference type="Pfam" id="PF01177">
    <property type="entry name" value="Asp_Glu_race"/>
    <property type="match status" value="1"/>
</dbReference>
<dbReference type="InterPro" id="IPR015942">
    <property type="entry name" value="Asp/Glu/hydantoin_racemase"/>
</dbReference>
<keyword evidence="5 7" id="KW-0413">Isomerase</keyword>
<dbReference type="InterPro" id="IPR033134">
    <property type="entry name" value="Asp/Glu_racemase_AS_2"/>
</dbReference>
<keyword evidence="3 7" id="KW-0133">Cell shape</keyword>
<evidence type="ECO:0000256" key="2">
    <source>
        <dbReference type="ARBA" id="ARBA00013090"/>
    </source>
</evidence>
<gene>
    <name evidence="7" type="primary">murI</name>
    <name evidence="8" type="ORF">HLV39_13835</name>
</gene>
<dbReference type="GO" id="GO:0071555">
    <property type="term" value="P:cell wall organization"/>
    <property type="evidence" value="ECO:0007669"/>
    <property type="project" value="UniProtKB-KW"/>
</dbReference>
<evidence type="ECO:0000256" key="7">
    <source>
        <dbReference type="HAMAP-Rule" id="MF_00258"/>
    </source>
</evidence>
<dbReference type="EMBL" id="JABEVQ010000007">
    <property type="protein sequence ID" value="NWN92572.1"/>
    <property type="molecule type" value="Genomic_DNA"/>
</dbReference>
<evidence type="ECO:0000313" key="9">
    <source>
        <dbReference type="Proteomes" id="UP000536442"/>
    </source>
</evidence>
<dbReference type="FunFam" id="3.40.50.1860:FF:000001">
    <property type="entry name" value="Glutamate racemase"/>
    <property type="match status" value="1"/>
</dbReference>
<dbReference type="InterPro" id="IPR001920">
    <property type="entry name" value="Asp/Glu_race"/>
</dbReference>
<protein>
    <recommendedName>
        <fullName evidence="2 7">Glutamate racemase</fullName>
        <ecNumber evidence="2 7">5.1.1.3</ecNumber>
    </recommendedName>
</protein>
<accession>A0A851HZ82</accession>
<name>A0A851HZ82_9GAMM</name>
<dbReference type="HAMAP" id="MF_00258">
    <property type="entry name" value="Glu_racemase"/>
    <property type="match status" value="1"/>
</dbReference>
<evidence type="ECO:0000256" key="5">
    <source>
        <dbReference type="ARBA" id="ARBA00023235"/>
    </source>
</evidence>
<feature type="active site" description="Proton donor/acceptor" evidence="7">
    <location>
        <position position="77"/>
    </location>
</feature>
<dbReference type="SUPFAM" id="SSF53681">
    <property type="entry name" value="Aspartate/glutamate racemase"/>
    <property type="match status" value="2"/>
</dbReference>
<reference evidence="8 9" key="1">
    <citation type="submission" date="2020-03" db="EMBL/GenBank/DDBJ databases">
        <title>Metagenomic, metatranscriptomic, and metabolomic analyses revealed the key microbes and metabolic features during the fermentation of ganjang, Korean traditional soy sauce.</title>
        <authorList>
            <person name="Chun B.H."/>
            <person name="Jeon C.O."/>
        </authorList>
    </citation>
    <scope>NUCLEOTIDE SEQUENCE [LARGE SCALE GENOMIC DNA]</scope>
    <source>
        <strain evidence="8 9">KG14</strain>
    </source>
</reference>
<keyword evidence="9" id="KW-1185">Reference proteome</keyword>
<dbReference type="PROSITE" id="PS00923">
    <property type="entry name" value="ASP_GLU_RACEMASE_1"/>
    <property type="match status" value="1"/>
</dbReference>
<feature type="binding site" evidence="7">
    <location>
        <begin position="45"/>
        <end position="46"/>
    </location>
    <ligand>
        <name>substrate</name>
    </ligand>
</feature>
<feature type="binding site" evidence="7">
    <location>
        <begin position="13"/>
        <end position="14"/>
    </location>
    <ligand>
        <name>substrate</name>
    </ligand>
</feature>
<comment type="caution">
    <text evidence="8">The sequence shown here is derived from an EMBL/GenBank/DDBJ whole genome shotgun (WGS) entry which is preliminary data.</text>
</comment>
<keyword evidence="4 7" id="KW-0573">Peptidoglycan synthesis</keyword>
<proteinExistence type="inferred from homology"/>
<dbReference type="GO" id="GO:0009252">
    <property type="term" value="P:peptidoglycan biosynthetic process"/>
    <property type="evidence" value="ECO:0007669"/>
    <property type="project" value="UniProtKB-UniRule"/>
</dbReference>
<evidence type="ECO:0000256" key="1">
    <source>
        <dbReference type="ARBA" id="ARBA00001602"/>
    </source>
</evidence>
<dbReference type="GO" id="GO:0008881">
    <property type="term" value="F:glutamate racemase activity"/>
    <property type="evidence" value="ECO:0007669"/>
    <property type="project" value="UniProtKB-UniRule"/>
</dbReference>
<comment type="function">
    <text evidence="7">Provides the (R)-glutamate required for cell wall biosynthesis.</text>
</comment>
<dbReference type="NCBIfam" id="TIGR00067">
    <property type="entry name" value="glut_race"/>
    <property type="match status" value="1"/>
</dbReference>
<dbReference type="PROSITE" id="PS00924">
    <property type="entry name" value="ASP_GLU_RACEMASE_2"/>
    <property type="match status" value="1"/>
</dbReference>
<evidence type="ECO:0000256" key="6">
    <source>
        <dbReference type="ARBA" id="ARBA00023316"/>
    </source>
</evidence>
<comment type="pathway">
    <text evidence="7">Cell wall biogenesis; peptidoglycan biosynthesis.</text>
</comment>
<dbReference type="GO" id="GO:0008360">
    <property type="term" value="P:regulation of cell shape"/>
    <property type="evidence" value="ECO:0007669"/>
    <property type="project" value="UniProtKB-KW"/>
</dbReference>
<dbReference type="InterPro" id="IPR004391">
    <property type="entry name" value="Glu_race"/>
</dbReference>
<comment type="catalytic activity">
    <reaction evidence="1 7">
        <text>L-glutamate = D-glutamate</text>
        <dbReference type="Rhea" id="RHEA:12813"/>
        <dbReference type="ChEBI" id="CHEBI:29985"/>
        <dbReference type="ChEBI" id="CHEBI:29986"/>
        <dbReference type="EC" id="5.1.1.3"/>
    </reaction>
</comment>
<dbReference type="PANTHER" id="PTHR21198:SF2">
    <property type="entry name" value="GLUTAMATE RACEMASE"/>
    <property type="match status" value="1"/>
</dbReference>
<evidence type="ECO:0000313" key="8">
    <source>
        <dbReference type="EMBL" id="NWN92572.1"/>
    </source>
</evidence>
<comment type="similarity">
    <text evidence="7">Belongs to the aspartate/glutamate racemases family.</text>
</comment>
<dbReference type="Proteomes" id="UP000536442">
    <property type="component" value="Unassembled WGS sequence"/>
</dbReference>
<dbReference type="PANTHER" id="PTHR21198">
    <property type="entry name" value="GLUTAMATE RACEMASE"/>
    <property type="match status" value="1"/>
</dbReference>
<feature type="active site" description="Proton donor/acceptor" evidence="7">
    <location>
        <position position="187"/>
    </location>
</feature>
<dbReference type="EC" id="5.1.1.3" evidence="2 7"/>
<feature type="binding site" evidence="7">
    <location>
        <begin position="78"/>
        <end position="79"/>
    </location>
    <ligand>
        <name>substrate</name>
    </ligand>
</feature>
<sequence>MNRDGPLRVLVFDSGIGGLSVATCIHEQLPRASIVYLADNAAFPYGDKPETVVIDRCCTLIAKALKQYPCDVIVVACNTASTVALPHVRALADVPVVGVVPAVKPAAQQTRNRRIGILATPATVRRVYLDELVEEFAAHCEVWRVGHPGLVQWAEALARGVPVPQDRLDTALESLKTAGVDTVVLGCTHYPLLLENLRQSLPAVQYWVDSGAAIARRVVWLMGRAGKLEGANADTSTRPQPVTTALFSGPAPDAIAGFMAGLGLQPGRVTEHWCAPS</sequence>
<dbReference type="UniPathway" id="UPA00219"/>
<dbReference type="InterPro" id="IPR018187">
    <property type="entry name" value="Asp/Glu_racemase_AS_1"/>
</dbReference>
<evidence type="ECO:0000256" key="3">
    <source>
        <dbReference type="ARBA" id="ARBA00022960"/>
    </source>
</evidence>